<feature type="region of interest" description="Disordered" evidence="1">
    <location>
        <begin position="281"/>
        <end position="330"/>
    </location>
</feature>
<feature type="region of interest" description="Disordered" evidence="1">
    <location>
        <begin position="375"/>
        <end position="453"/>
    </location>
</feature>
<keyword evidence="2" id="KW-0812">Transmembrane</keyword>
<keyword evidence="2" id="KW-0472">Membrane</keyword>
<keyword evidence="2" id="KW-1133">Transmembrane helix</keyword>
<reference evidence="3" key="1">
    <citation type="submission" date="2023-03" db="EMBL/GenBank/DDBJ databases">
        <title>Massive genome expansion in bonnet fungi (Mycena s.s.) driven by repeated elements and novel gene families across ecological guilds.</title>
        <authorList>
            <consortium name="Lawrence Berkeley National Laboratory"/>
            <person name="Harder C.B."/>
            <person name="Miyauchi S."/>
            <person name="Viragh M."/>
            <person name="Kuo A."/>
            <person name="Thoen E."/>
            <person name="Andreopoulos B."/>
            <person name="Lu D."/>
            <person name="Skrede I."/>
            <person name="Drula E."/>
            <person name="Henrissat B."/>
            <person name="Morin E."/>
            <person name="Kohler A."/>
            <person name="Barry K."/>
            <person name="LaButti K."/>
            <person name="Morin E."/>
            <person name="Salamov A."/>
            <person name="Lipzen A."/>
            <person name="Mereny Z."/>
            <person name="Hegedus B."/>
            <person name="Baldrian P."/>
            <person name="Stursova M."/>
            <person name="Weitz H."/>
            <person name="Taylor A."/>
            <person name="Grigoriev I.V."/>
            <person name="Nagy L.G."/>
            <person name="Martin F."/>
            <person name="Kauserud H."/>
        </authorList>
    </citation>
    <scope>NUCLEOTIDE SEQUENCE</scope>
    <source>
        <strain evidence="3">9144</strain>
    </source>
</reference>
<organism evidence="3 4">
    <name type="scientific">Mycena pura</name>
    <dbReference type="NCBI Taxonomy" id="153505"/>
    <lineage>
        <taxon>Eukaryota</taxon>
        <taxon>Fungi</taxon>
        <taxon>Dikarya</taxon>
        <taxon>Basidiomycota</taxon>
        <taxon>Agaricomycotina</taxon>
        <taxon>Agaricomycetes</taxon>
        <taxon>Agaricomycetidae</taxon>
        <taxon>Agaricales</taxon>
        <taxon>Marasmiineae</taxon>
        <taxon>Mycenaceae</taxon>
        <taxon>Mycena</taxon>
    </lineage>
</organism>
<feature type="transmembrane region" description="Helical" evidence="2">
    <location>
        <begin position="336"/>
        <end position="356"/>
    </location>
</feature>
<feature type="compositionally biased region" description="Low complexity" evidence="1">
    <location>
        <begin position="281"/>
        <end position="297"/>
    </location>
</feature>
<name>A0AAD6VW00_9AGAR</name>
<evidence type="ECO:0008006" key="5">
    <source>
        <dbReference type="Google" id="ProtNLM"/>
    </source>
</evidence>
<dbReference type="Proteomes" id="UP001219525">
    <property type="component" value="Unassembled WGS sequence"/>
</dbReference>
<comment type="caution">
    <text evidence="3">The sequence shown here is derived from an EMBL/GenBank/DDBJ whole genome shotgun (WGS) entry which is preliminary data.</text>
</comment>
<dbReference type="AlphaFoldDB" id="A0AAD6VW00"/>
<evidence type="ECO:0000256" key="2">
    <source>
        <dbReference type="SAM" id="Phobius"/>
    </source>
</evidence>
<gene>
    <name evidence="3" type="ORF">GGX14DRAFT_560877</name>
</gene>
<feature type="compositionally biased region" description="Basic and acidic residues" evidence="1">
    <location>
        <begin position="469"/>
        <end position="479"/>
    </location>
</feature>
<keyword evidence="4" id="KW-1185">Reference proteome</keyword>
<evidence type="ECO:0000256" key="1">
    <source>
        <dbReference type="SAM" id="MobiDB-lite"/>
    </source>
</evidence>
<evidence type="ECO:0000313" key="4">
    <source>
        <dbReference type="Proteomes" id="UP001219525"/>
    </source>
</evidence>
<feature type="compositionally biased region" description="Low complexity" evidence="1">
    <location>
        <begin position="314"/>
        <end position="326"/>
    </location>
</feature>
<protein>
    <recommendedName>
        <fullName evidence="5">Mid2 domain-containing protein</fullName>
    </recommendedName>
</protein>
<evidence type="ECO:0000313" key="3">
    <source>
        <dbReference type="EMBL" id="KAJ7218541.1"/>
    </source>
</evidence>
<accession>A0AAD6VW00</accession>
<proteinExistence type="predicted"/>
<dbReference type="EMBL" id="JARJCW010000012">
    <property type="protein sequence ID" value="KAJ7218541.1"/>
    <property type="molecule type" value="Genomic_DNA"/>
</dbReference>
<sequence length="490" mass="52590">MQDLDVGRIKFLHLDLLRIHPRSVQEERARLRADAGNADLRPAPVALDVVEVIKRHLHDPPRVRYSRCCWLSNAYMSRMWHKRSVDFSGCLRPGGNWNCTCKVVSAPIRGPMMCKRWMMFGLRLWCLLIAFLVETYAQTGDLDPVTAVTLWQFGQGEGGPNWKHEQPETSIPLIPLGTASGGVATTYLLQAVDPLAVTTTNDDGLLTTKAILSTSPFGTIVASASGWFLPFTGNQNKKPFTGTIACSSVNSTFGDCVNIIDEQTMILASGPPTPVVFQVSSTVPPTPTPTSSGALAAPPTPTNSVALTVPPMPTSSASGSASAPTSKRSSVRAGPIVGSVVGGLVLGTIIALCFLYRRRRRLFSIEDGIMPHAFTNGASAPGPDDASTHNQEVDTRENFAPQPLSVVPLRGKGTPDANVLSSAATHRPRSRHEPSRAPAASEENTPAEGISGLTIPELARMLRVYERVHGHSDQAHEDSPPPSYLSANIS</sequence>
<feature type="region of interest" description="Disordered" evidence="1">
    <location>
        <begin position="469"/>
        <end position="490"/>
    </location>
</feature>